<dbReference type="SUPFAM" id="SSF47676">
    <property type="entry name" value="Conserved domain common to transcription factors TFIIS, elongin A, CRSP70"/>
    <property type="match status" value="1"/>
</dbReference>
<evidence type="ECO:0000259" key="5">
    <source>
        <dbReference type="PROSITE" id="PS50071"/>
    </source>
</evidence>
<organism evidence="6 7">
    <name type="scientific">Taxus chinensis</name>
    <name type="common">Chinese yew</name>
    <name type="synonym">Taxus wallichiana var. chinensis</name>
    <dbReference type="NCBI Taxonomy" id="29808"/>
    <lineage>
        <taxon>Eukaryota</taxon>
        <taxon>Viridiplantae</taxon>
        <taxon>Streptophyta</taxon>
        <taxon>Embryophyta</taxon>
        <taxon>Tracheophyta</taxon>
        <taxon>Spermatophyta</taxon>
        <taxon>Pinopsida</taxon>
        <taxon>Pinidae</taxon>
        <taxon>Conifers II</taxon>
        <taxon>Cupressales</taxon>
        <taxon>Taxaceae</taxon>
        <taxon>Taxus</taxon>
    </lineage>
</organism>
<feature type="region of interest" description="Disordered" evidence="4">
    <location>
        <begin position="946"/>
        <end position="971"/>
    </location>
</feature>
<gene>
    <name evidence="6" type="ORF">KI387_000577</name>
</gene>
<feature type="non-terminal residue" evidence="6">
    <location>
        <position position="1"/>
    </location>
</feature>
<dbReference type="PANTHER" id="PTHR33400">
    <property type="entry name" value="ZINC FINGER CCCH DOMAIN-CONTAINING PROTEIN 6-RELATED"/>
    <property type="match status" value="1"/>
</dbReference>
<feature type="compositionally biased region" description="Basic and acidic residues" evidence="4">
    <location>
        <begin position="266"/>
        <end position="288"/>
    </location>
</feature>
<evidence type="ECO:0000256" key="4">
    <source>
        <dbReference type="SAM" id="MobiDB-lite"/>
    </source>
</evidence>
<evidence type="ECO:0000256" key="2">
    <source>
        <dbReference type="ARBA" id="ARBA00023125"/>
    </source>
</evidence>
<keyword evidence="7" id="KW-1185">Reference proteome</keyword>
<dbReference type="Proteomes" id="UP000824469">
    <property type="component" value="Unassembled WGS sequence"/>
</dbReference>
<name>A0AA38GT77_TAXCH</name>
<evidence type="ECO:0000313" key="7">
    <source>
        <dbReference type="Proteomes" id="UP000824469"/>
    </source>
</evidence>
<dbReference type="InterPro" id="IPR001356">
    <property type="entry name" value="HD"/>
</dbReference>
<dbReference type="GO" id="GO:0005634">
    <property type="term" value="C:nucleus"/>
    <property type="evidence" value="ECO:0007669"/>
    <property type="project" value="UniProtKB-SubCell"/>
</dbReference>
<keyword evidence="2 3" id="KW-0238">DNA-binding</keyword>
<dbReference type="SMART" id="SM00389">
    <property type="entry name" value="HOX"/>
    <property type="match status" value="1"/>
</dbReference>
<sequence>RRPRDLLPPKAVKCLQGIFAIKDTVTKREAREISAFCGATITQVREFFSGQRSRVRRLARQAHDKANNIQAVNTFEDLAPSATKQFSCLTTLLHSQSGVGIRTAGKESCRLLTDNALEDRESFDTNFIKSFFFLMRKEGTFSGQVQLLERILQIHDSTVLCWFVTKGGIPILTKWLSHASVEEQTTVLQVIFKVLCHLPLHKALPVQMSTILQTVNKLRFYRTSDISNRARILLTRWSKLFVRSQSGRKAASSISQVHVQKGGLQGRDDFPSKKRSDCSSREETESNSKRVKASSIEDLQECMKMKLSDKIAGTNLPRQSKLLQSSVQNLESEGPKKRSAHSISLDQTKERRKVLLVEEPATVMARRKVNTGAVSKSCSRPLSTDDIQKAKRQAQLLKTRNGELDILKFDDGHVEKTKPSESAIAHSFSHREDHNRAGCNKSSPQESRISEASLLVCQDNQQVVNHCTVKENLVEKTGKVVPAQEPLLIVAEQYGKIQIPEENLVVDTRKSVQIQEPSLTMTERFREVQIPEENLAEETGKNILLQEPSLTMTEQIRASQIPKGNIVDKLSLRMTKEFGEVQIPWMTPPETRIDPSWGFASGQESKEVEFQSDRVKRERESVYPNETSIPSEPKEPWDIELDYDDSLTLEIPLEPIAAEDGNKLFSFRNDEMQQLQEIRKDLKIKGSDYFIGVPNGKTCVDVHNPVGTMKDSLYTEPNSEFLKQVTSNNGEPGPDLELLAVLLKNPDLVFALTSEQGARFNKAETVALLDLLKATGSKQERFCGVSTFASNNKDVISSSGSFNAEVIKYEELLVEDSTPSASILHSVQRLAEQMSTAAVASSSYMLQPKHEIPSNSFYRGGHGESNENGDISALVLKTEQKLSPSHDCVSQAFVFSQDAKQALMREPQEQLYRTEKIWSQQETAKPPPFPLMRPSLVANKDLGPEYVRTSSTSQPPTWPPITGQNQIKDGNIRKHGFGVSTTHSMFAEHDSLKTINKVTSGALSVSQSTLKHSPLNGINGSLPIMIPAAQPPKQRISRPFVRHGNRHQGHIREPSAPVSPALCRVESIETSSSNNAGFTQGGISERDDHIDRIRNLVMDFGRDTGVEHTKNSFSANSQGHGLRNNIFSQPSNYPNDVLPPVQRNLVRPESFEWLHSRRPSNYSQRSIMPKAKIIAPRNKGAQIARDDVPLSIFHQARNLSRRTMESGHSNQPDNFRRQGPWARTGRSAPRSGR</sequence>
<feature type="region of interest" description="Disordered" evidence="4">
    <location>
        <begin position="1200"/>
        <end position="1233"/>
    </location>
</feature>
<dbReference type="SUPFAM" id="SSF46689">
    <property type="entry name" value="Homeodomain-like"/>
    <property type="match status" value="1"/>
</dbReference>
<feature type="domain" description="Homeobox" evidence="5">
    <location>
        <begin position="1"/>
        <end position="58"/>
    </location>
</feature>
<dbReference type="InterPro" id="IPR009057">
    <property type="entry name" value="Homeodomain-like_sf"/>
</dbReference>
<dbReference type="GO" id="GO:0003677">
    <property type="term" value="F:DNA binding"/>
    <property type="evidence" value="ECO:0007669"/>
    <property type="project" value="UniProtKB-UniRule"/>
</dbReference>
<reference evidence="6 7" key="1">
    <citation type="journal article" date="2021" name="Nat. Plants">
        <title>The Taxus genome provides insights into paclitaxel biosynthesis.</title>
        <authorList>
            <person name="Xiong X."/>
            <person name="Gou J."/>
            <person name="Liao Q."/>
            <person name="Li Y."/>
            <person name="Zhou Q."/>
            <person name="Bi G."/>
            <person name="Li C."/>
            <person name="Du R."/>
            <person name="Wang X."/>
            <person name="Sun T."/>
            <person name="Guo L."/>
            <person name="Liang H."/>
            <person name="Lu P."/>
            <person name="Wu Y."/>
            <person name="Zhang Z."/>
            <person name="Ro D.K."/>
            <person name="Shang Y."/>
            <person name="Huang S."/>
            <person name="Yan J."/>
        </authorList>
    </citation>
    <scope>NUCLEOTIDE SEQUENCE [LARGE SCALE GENOMIC DNA]</scope>
    <source>
        <strain evidence="6">Ta-2019</strain>
    </source>
</reference>
<dbReference type="GO" id="GO:0010228">
    <property type="term" value="P:vegetative to reproductive phase transition of meristem"/>
    <property type="evidence" value="ECO:0007669"/>
    <property type="project" value="TreeGrafter"/>
</dbReference>
<evidence type="ECO:0000313" key="6">
    <source>
        <dbReference type="EMBL" id="KAH9328469.1"/>
    </source>
</evidence>
<feature type="region of interest" description="Disordered" evidence="4">
    <location>
        <begin position="252"/>
        <end position="293"/>
    </location>
</feature>
<dbReference type="OMA" id="PKEPWDV"/>
<keyword evidence="3" id="KW-0539">Nucleus</keyword>
<evidence type="ECO:0000256" key="1">
    <source>
        <dbReference type="ARBA" id="ARBA00004123"/>
    </source>
</evidence>
<keyword evidence="3" id="KW-0371">Homeobox</keyword>
<accession>A0AA38GT77</accession>
<dbReference type="AlphaFoldDB" id="A0AA38GT77"/>
<proteinExistence type="predicted"/>
<feature type="region of interest" description="Disordered" evidence="4">
    <location>
        <begin position="425"/>
        <end position="444"/>
    </location>
</feature>
<feature type="compositionally biased region" description="Basic and acidic residues" evidence="4">
    <location>
        <begin position="604"/>
        <end position="621"/>
    </location>
</feature>
<dbReference type="EMBL" id="JAHRHJ020000001">
    <property type="protein sequence ID" value="KAH9328469.1"/>
    <property type="molecule type" value="Genomic_DNA"/>
</dbReference>
<feature type="region of interest" description="Disordered" evidence="4">
    <location>
        <begin position="597"/>
        <end position="637"/>
    </location>
</feature>
<feature type="DNA-binding region" description="Homeobox" evidence="3">
    <location>
        <begin position="3"/>
        <end position="59"/>
    </location>
</feature>
<protein>
    <recommendedName>
        <fullName evidence="5">Homeobox domain-containing protein</fullName>
    </recommendedName>
</protein>
<evidence type="ECO:0000256" key="3">
    <source>
        <dbReference type="PROSITE-ProRule" id="PRU00108"/>
    </source>
</evidence>
<dbReference type="PROSITE" id="PS50071">
    <property type="entry name" value="HOMEOBOX_2"/>
    <property type="match status" value="1"/>
</dbReference>
<dbReference type="InterPro" id="IPR035441">
    <property type="entry name" value="TFIIS/LEDGF_dom_sf"/>
</dbReference>
<comment type="caution">
    <text evidence="6">The sequence shown here is derived from an EMBL/GenBank/DDBJ whole genome shotgun (WGS) entry which is preliminary data.</text>
</comment>
<dbReference type="PANTHER" id="PTHR33400:SF6">
    <property type="entry name" value="HOMEOBOX PROTEIN LUMINIDEPENDENS"/>
    <property type="match status" value="1"/>
</dbReference>
<comment type="subcellular location">
    <subcellularLocation>
        <location evidence="1 3">Nucleus</location>
    </subcellularLocation>
</comment>